<feature type="transmembrane region" description="Helical" evidence="6">
    <location>
        <begin position="151"/>
        <end position="167"/>
    </location>
</feature>
<evidence type="ECO:0000256" key="1">
    <source>
        <dbReference type="ARBA" id="ARBA00004141"/>
    </source>
</evidence>
<dbReference type="GO" id="GO:0016020">
    <property type="term" value="C:membrane"/>
    <property type="evidence" value="ECO:0007669"/>
    <property type="project" value="UniProtKB-SubCell"/>
</dbReference>
<dbReference type="PANTHER" id="PTHR33596">
    <property type="entry name" value="COLD-REGULATED 413 PLASMA MEMBRANE PROTEIN 2"/>
    <property type="match status" value="1"/>
</dbReference>
<name>A0A2U1LL93_ARTAN</name>
<accession>A0A2U1LL93</accession>
<protein>
    <submittedName>
        <fullName evidence="7">Cold acclimation protein WCOR413</fullName>
    </submittedName>
</protein>
<dbReference type="Proteomes" id="UP000245207">
    <property type="component" value="Unassembled WGS sequence"/>
</dbReference>
<evidence type="ECO:0000256" key="5">
    <source>
        <dbReference type="ARBA" id="ARBA00023136"/>
    </source>
</evidence>
<sequence length="209" mass="23192">MMKGVSDYLKMSTDPTASAAATSLINSDLQQISDATRNLADHIIKLGVSGGFITTVLQWFACIAAVYLLVLDRTNWRTNMLTSLLVPYIFLTFPNWLFGILRSDIGRWILLVGVIVRLFFPNNFQDYLFLPGSILMLVVIAPSFVAGYVRQGWIGVIICLVVGCYLLQEHIRASGGFKNAFTKSNGISNTIGIVFLFVFPVWALIALIF</sequence>
<keyword evidence="8" id="KW-1185">Reference proteome</keyword>
<keyword evidence="3 6" id="KW-0812">Transmembrane</keyword>
<evidence type="ECO:0000256" key="3">
    <source>
        <dbReference type="ARBA" id="ARBA00022692"/>
    </source>
</evidence>
<evidence type="ECO:0000256" key="4">
    <source>
        <dbReference type="ARBA" id="ARBA00022989"/>
    </source>
</evidence>
<proteinExistence type="inferred from homology"/>
<feature type="transmembrane region" description="Helical" evidence="6">
    <location>
        <begin position="46"/>
        <end position="69"/>
    </location>
</feature>
<dbReference type="EMBL" id="PKPP01008798">
    <property type="protein sequence ID" value="PWA49751.1"/>
    <property type="molecule type" value="Genomic_DNA"/>
</dbReference>
<organism evidence="7 8">
    <name type="scientific">Artemisia annua</name>
    <name type="common">Sweet wormwood</name>
    <dbReference type="NCBI Taxonomy" id="35608"/>
    <lineage>
        <taxon>Eukaryota</taxon>
        <taxon>Viridiplantae</taxon>
        <taxon>Streptophyta</taxon>
        <taxon>Embryophyta</taxon>
        <taxon>Tracheophyta</taxon>
        <taxon>Spermatophyta</taxon>
        <taxon>Magnoliopsida</taxon>
        <taxon>eudicotyledons</taxon>
        <taxon>Gunneridae</taxon>
        <taxon>Pentapetalae</taxon>
        <taxon>asterids</taxon>
        <taxon>campanulids</taxon>
        <taxon>Asterales</taxon>
        <taxon>Asteraceae</taxon>
        <taxon>Asteroideae</taxon>
        <taxon>Anthemideae</taxon>
        <taxon>Artemisiinae</taxon>
        <taxon>Artemisia</taxon>
    </lineage>
</organism>
<evidence type="ECO:0000256" key="6">
    <source>
        <dbReference type="SAM" id="Phobius"/>
    </source>
</evidence>
<comment type="similarity">
    <text evidence="2">Belongs to the Cold-regulated 413 protein family.</text>
</comment>
<dbReference type="InterPro" id="IPR008892">
    <property type="entry name" value="COR413"/>
</dbReference>
<dbReference type="AlphaFoldDB" id="A0A2U1LL93"/>
<dbReference type="PANTHER" id="PTHR33596:SF1">
    <property type="entry name" value="COLD-REGULATED 413 PLASMA MEMBRANE PROTEIN 1-RELATED"/>
    <property type="match status" value="1"/>
</dbReference>
<reference evidence="7 8" key="1">
    <citation type="journal article" date="2018" name="Mol. Plant">
        <title>The genome of Artemisia annua provides insight into the evolution of Asteraceae family and artemisinin biosynthesis.</title>
        <authorList>
            <person name="Shen Q."/>
            <person name="Zhang L."/>
            <person name="Liao Z."/>
            <person name="Wang S."/>
            <person name="Yan T."/>
            <person name="Shi P."/>
            <person name="Liu M."/>
            <person name="Fu X."/>
            <person name="Pan Q."/>
            <person name="Wang Y."/>
            <person name="Lv Z."/>
            <person name="Lu X."/>
            <person name="Zhang F."/>
            <person name="Jiang W."/>
            <person name="Ma Y."/>
            <person name="Chen M."/>
            <person name="Hao X."/>
            <person name="Li L."/>
            <person name="Tang Y."/>
            <person name="Lv G."/>
            <person name="Zhou Y."/>
            <person name="Sun X."/>
            <person name="Brodelius P.E."/>
            <person name="Rose J.K.C."/>
            <person name="Tang K."/>
        </authorList>
    </citation>
    <scope>NUCLEOTIDE SEQUENCE [LARGE SCALE GENOMIC DNA]</scope>
    <source>
        <strain evidence="8">cv. Huhao1</strain>
        <tissue evidence="7">Leaf</tissue>
    </source>
</reference>
<keyword evidence="5 6" id="KW-0472">Membrane</keyword>
<evidence type="ECO:0000313" key="7">
    <source>
        <dbReference type="EMBL" id="PWA49751.1"/>
    </source>
</evidence>
<dbReference type="STRING" id="35608.A0A2U1LL93"/>
<feature type="transmembrane region" description="Helical" evidence="6">
    <location>
        <begin position="81"/>
        <end position="99"/>
    </location>
</feature>
<evidence type="ECO:0000256" key="2">
    <source>
        <dbReference type="ARBA" id="ARBA00005852"/>
    </source>
</evidence>
<dbReference type="OrthoDB" id="1887731at2759"/>
<evidence type="ECO:0000313" key="8">
    <source>
        <dbReference type="Proteomes" id="UP000245207"/>
    </source>
</evidence>
<feature type="transmembrane region" description="Helical" evidence="6">
    <location>
        <begin position="127"/>
        <end position="145"/>
    </location>
</feature>
<dbReference type="Pfam" id="PF05562">
    <property type="entry name" value="WCOR413"/>
    <property type="match status" value="1"/>
</dbReference>
<comment type="caution">
    <text evidence="7">The sequence shown here is derived from an EMBL/GenBank/DDBJ whole genome shotgun (WGS) entry which is preliminary data.</text>
</comment>
<feature type="transmembrane region" description="Helical" evidence="6">
    <location>
        <begin position="187"/>
        <end position="208"/>
    </location>
</feature>
<comment type="subcellular location">
    <subcellularLocation>
        <location evidence="1">Membrane</location>
        <topology evidence="1">Multi-pass membrane protein</topology>
    </subcellularLocation>
</comment>
<gene>
    <name evidence="7" type="ORF">CTI12_AA471970</name>
</gene>
<keyword evidence="4 6" id="KW-1133">Transmembrane helix</keyword>